<feature type="transmembrane region" description="Helical" evidence="1">
    <location>
        <begin position="39"/>
        <end position="63"/>
    </location>
</feature>
<evidence type="ECO:0000313" key="2">
    <source>
        <dbReference type="EMBL" id="JAD75916.1"/>
    </source>
</evidence>
<reference evidence="2" key="2">
    <citation type="journal article" date="2015" name="Data Brief">
        <title>Shoot transcriptome of the giant reed, Arundo donax.</title>
        <authorList>
            <person name="Barrero R.A."/>
            <person name="Guerrero F.D."/>
            <person name="Moolhuijzen P."/>
            <person name="Goolsby J.A."/>
            <person name="Tidwell J."/>
            <person name="Bellgard S.E."/>
            <person name="Bellgard M.I."/>
        </authorList>
    </citation>
    <scope>NUCLEOTIDE SEQUENCE</scope>
    <source>
        <tissue evidence="2">Shoot tissue taken approximately 20 cm above the soil surface</tissue>
    </source>
</reference>
<accession>A0A0A9CJZ9</accession>
<dbReference type="EMBL" id="GBRH01221979">
    <property type="protein sequence ID" value="JAD75916.1"/>
    <property type="molecule type" value="Transcribed_RNA"/>
</dbReference>
<reference evidence="2" key="1">
    <citation type="submission" date="2014-09" db="EMBL/GenBank/DDBJ databases">
        <authorList>
            <person name="Magalhaes I.L.F."/>
            <person name="Oliveira U."/>
            <person name="Santos F.R."/>
            <person name="Vidigal T.H.D.A."/>
            <person name="Brescovit A.D."/>
            <person name="Santos A.J."/>
        </authorList>
    </citation>
    <scope>NUCLEOTIDE SEQUENCE</scope>
    <source>
        <tissue evidence="2">Shoot tissue taken approximately 20 cm above the soil surface</tissue>
    </source>
</reference>
<sequence>MLLSNQKKIIRNLPNPVVLLSSQSLLAESPNWRKYHRRIIWIVLELSIYTMITVRCSAACVCFQKTSPSSMCKQKGR</sequence>
<keyword evidence="1" id="KW-0472">Membrane</keyword>
<keyword evidence="1" id="KW-0812">Transmembrane</keyword>
<organism evidence="2">
    <name type="scientific">Arundo donax</name>
    <name type="common">Giant reed</name>
    <name type="synonym">Donax arundinaceus</name>
    <dbReference type="NCBI Taxonomy" id="35708"/>
    <lineage>
        <taxon>Eukaryota</taxon>
        <taxon>Viridiplantae</taxon>
        <taxon>Streptophyta</taxon>
        <taxon>Embryophyta</taxon>
        <taxon>Tracheophyta</taxon>
        <taxon>Spermatophyta</taxon>
        <taxon>Magnoliopsida</taxon>
        <taxon>Liliopsida</taxon>
        <taxon>Poales</taxon>
        <taxon>Poaceae</taxon>
        <taxon>PACMAD clade</taxon>
        <taxon>Arundinoideae</taxon>
        <taxon>Arundineae</taxon>
        <taxon>Arundo</taxon>
    </lineage>
</organism>
<name>A0A0A9CJZ9_ARUDO</name>
<evidence type="ECO:0000256" key="1">
    <source>
        <dbReference type="SAM" id="Phobius"/>
    </source>
</evidence>
<protein>
    <submittedName>
        <fullName evidence="2">Uncharacterized protein</fullName>
    </submittedName>
</protein>
<proteinExistence type="predicted"/>
<dbReference type="AlphaFoldDB" id="A0A0A9CJZ9"/>
<keyword evidence="1" id="KW-1133">Transmembrane helix</keyword>